<name>X2J7I4_9VIRU</name>
<dbReference type="GO" id="GO:0005198">
    <property type="term" value="F:structural molecule activity"/>
    <property type="evidence" value="ECO:0007669"/>
    <property type="project" value="InterPro"/>
</dbReference>
<comment type="subcellular location">
    <subcellularLocation>
        <location evidence="1">Virion</location>
    </subcellularLocation>
</comment>
<comment type="similarity">
    <text evidence="2">Belongs to the microviridae F protein family.</text>
</comment>
<evidence type="ECO:0000256" key="4">
    <source>
        <dbReference type="ARBA" id="ARBA00022561"/>
    </source>
</evidence>
<evidence type="ECO:0000256" key="1">
    <source>
        <dbReference type="ARBA" id="ARBA00004328"/>
    </source>
</evidence>
<evidence type="ECO:0000256" key="3">
    <source>
        <dbReference type="ARBA" id="ARBA00022431"/>
    </source>
</evidence>
<feature type="non-terminal residue" evidence="6">
    <location>
        <position position="1"/>
    </location>
</feature>
<dbReference type="Gene3D" id="2.60.169.10">
    <property type="entry name" value="Microviridae F protein"/>
    <property type="match status" value="1"/>
</dbReference>
<keyword evidence="5" id="KW-0946">Virion</keyword>
<protein>
    <submittedName>
        <fullName evidence="6">Major capsid protein</fullName>
    </submittedName>
</protein>
<keyword evidence="3" id="KW-1140">T=1 icosahedral capsid protein</keyword>
<evidence type="ECO:0000256" key="5">
    <source>
        <dbReference type="ARBA" id="ARBA00022844"/>
    </source>
</evidence>
<sequence length="229" mass="25366">PGLQKGDPVYIPLGTEAPVLGIGKFDDSFPLVNVGVLETGGWPDPTIYENAQIFDGNDASASWFMEQETDRVWPHIRADLSEASAVTINDLRTAFQIQRLLERDARGGTRYIEIILSHFNVQSPDAGLQRPEYLGGGKTQIMINPLASTVVTVDSPQAELAAIGTGLLSAGMNHSFTEHGYVFALLSTRSDLTYQNGLNRHWSRQTRYDYYWPALSHLGEQAILNKEIF</sequence>
<dbReference type="GO" id="GO:0039615">
    <property type="term" value="C:T=1 icosahedral viral capsid"/>
    <property type="evidence" value="ECO:0007669"/>
    <property type="project" value="UniProtKB-KW"/>
</dbReference>
<dbReference type="InterPro" id="IPR016184">
    <property type="entry name" value="Capsid/spike_ssDNA_virus"/>
</dbReference>
<reference evidence="6" key="2">
    <citation type="journal article" date="2014" name="ISME J.">
        <title>Diversity of environmental single-stranded DNA phages revealed by PCR amplification of the partial major capsid protein.</title>
        <authorList>
            <person name="Hopkins M."/>
            <person name="Kailasan S."/>
            <person name="Cohen A."/>
            <person name="Roux S."/>
            <person name="Tucker K.P."/>
            <person name="Shevenell A."/>
            <person name="Agbandje-McKenna M."/>
            <person name="Breitbart M."/>
        </authorList>
    </citation>
    <scope>NUCLEOTIDE SEQUENCE</scope>
</reference>
<dbReference type="InterPro" id="IPR037002">
    <property type="entry name" value="Microviridae_protein_F_sf"/>
</dbReference>
<keyword evidence="4" id="KW-0167">Capsid protein</keyword>
<accession>X2J7I4</accession>
<organism evidence="6">
    <name type="scientific">Gokushovirinae environmental samples</name>
    <dbReference type="NCBI Taxonomy" id="1478972"/>
    <lineage>
        <taxon>Viruses</taxon>
        <taxon>Monodnaviria</taxon>
        <taxon>Sangervirae</taxon>
        <taxon>Phixviricota</taxon>
        <taxon>Malgrandaviricetes</taxon>
        <taxon>Petitvirales</taxon>
        <taxon>Microviridae</taxon>
        <taxon>environmental samples</taxon>
    </lineage>
</organism>
<proteinExistence type="inferred from homology"/>
<evidence type="ECO:0000313" key="6">
    <source>
        <dbReference type="EMBL" id="AHN52631.1"/>
    </source>
</evidence>
<dbReference type="EMBL" id="KF689231">
    <property type="protein sequence ID" value="AHN52631.1"/>
    <property type="molecule type" value="Genomic_DNA"/>
</dbReference>
<dbReference type="InterPro" id="IPR003514">
    <property type="entry name" value="Microviridae_protein_F"/>
</dbReference>
<evidence type="ECO:0000256" key="2">
    <source>
        <dbReference type="ARBA" id="ARBA00009963"/>
    </source>
</evidence>
<feature type="non-terminal residue" evidence="6">
    <location>
        <position position="229"/>
    </location>
</feature>
<dbReference type="Pfam" id="PF02305">
    <property type="entry name" value="Phage_F"/>
    <property type="match status" value="1"/>
</dbReference>
<reference evidence="6" key="1">
    <citation type="submission" date="2013-09" db="EMBL/GenBank/DDBJ databases">
        <authorList>
            <person name="Hopkins M.S."/>
            <person name="Breitbart M."/>
        </authorList>
    </citation>
    <scope>NUCLEOTIDE SEQUENCE</scope>
</reference>
<dbReference type="SUPFAM" id="SSF88645">
    <property type="entry name" value="ssDNA viruses"/>
    <property type="match status" value="1"/>
</dbReference>